<dbReference type="Pfam" id="PF19036">
    <property type="entry name" value="Fuz_longin_1"/>
    <property type="match status" value="1"/>
</dbReference>
<dbReference type="InParanoid" id="A0A482WHK1"/>
<dbReference type="GO" id="GO:0005085">
    <property type="term" value="F:guanyl-nucleotide exchange factor activity"/>
    <property type="evidence" value="ECO:0007669"/>
    <property type="project" value="TreeGrafter"/>
</dbReference>
<dbReference type="InterPro" id="IPR043970">
    <property type="entry name" value="FUZ/MON1/HPS1_longin_3"/>
</dbReference>
<feature type="domain" description="FUZ/MON1/HPS1 third Longin" evidence="3">
    <location>
        <begin position="477"/>
        <end position="623"/>
    </location>
</feature>
<feature type="domain" description="FUZ/MON1/HPS1 first Longin" evidence="2">
    <location>
        <begin position="3"/>
        <end position="149"/>
    </location>
</feature>
<dbReference type="STRING" id="195883.A0A482WHK1"/>
<proteinExistence type="predicted"/>
<dbReference type="PANTHER" id="PTHR12761">
    <property type="entry name" value="HERMANSKY-PUDLAK SYNDROME PROTEIN 1"/>
    <property type="match status" value="1"/>
</dbReference>
<dbReference type="Pfam" id="PF19038">
    <property type="entry name" value="Fuz_longin_3"/>
    <property type="match status" value="1"/>
</dbReference>
<dbReference type="GO" id="GO:0031085">
    <property type="term" value="C:BLOC-3 complex"/>
    <property type="evidence" value="ECO:0007669"/>
    <property type="project" value="TreeGrafter"/>
</dbReference>
<dbReference type="InterPro" id="IPR026053">
    <property type="entry name" value="HPS1"/>
</dbReference>
<evidence type="ECO:0000259" key="3">
    <source>
        <dbReference type="Pfam" id="PF19038"/>
    </source>
</evidence>
<feature type="region of interest" description="Disordered" evidence="1">
    <location>
        <begin position="238"/>
        <end position="267"/>
    </location>
</feature>
<gene>
    <name evidence="4" type="ORF">LSTR_LSTR008697</name>
</gene>
<dbReference type="AlphaFoldDB" id="A0A482WHK1"/>
<evidence type="ECO:0008006" key="6">
    <source>
        <dbReference type="Google" id="ProtNLM"/>
    </source>
</evidence>
<keyword evidence="5" id="KW-1185">Reference proteome</keyword>
<protein>
    <recommendedName>
        <fullName evidence="6">FUZ/MON1/HPS1 third Longin domain-containing protein</fullName>
    </recommendedName>
</protein>
<dbReference type="PANTHER" id="PTHR12761:SF1">
    <property type="entry name" value="BLOC-3 COMPLEX MEMBER HPS1"/>
    <property type="match status" value="1"/>
</dbReference>
<evidence type="ECO:0000313" key="5">
    <source>
        <dbReference type="Proteomes" id="UP000291343"/>
    </source>
</evidence>
<accession>A0A482WHK1</accession>
<dbReference type="EMBL" id="QKKF02035404">
    <property type="protein sequence ID" value="RZF32984.1"/>
    <property type="molecule type" value="Genomic_DNA"/>
</dbReference>
<dbReference type="GO" id="GO:0016192">
    <property type="term" value="P:vesicle-mediated transport"/>
    <property type="evidence" value="ECO:0007669"/>
    <property type="project" value="InterPro"/>
</dbReference>
<comment type="caution">
    <text evidence="4">The sequence shown here is derived from an EMBL/GenBank/DDBJ whole genome shotgun (WGS) entry which is preliminary data.</text>
</comment>
<dbReference type="FunCoup" id="A0A482WHK1">
    <property type="interactions" value="13"/>
</dbReference>
<dbReference type="Proteomes" id="UP000291343">
    <property type="component" value="Unassembled WGS sequence"/>
</dbReference>
<dbReference type="InterPro" id="IPR043972">
    <property type="entry name" value="FUZ/MON1/HPS1_longin_1"/>
</dbReference>
<sequence>MYCTLVFDNLNDIIYKHYDKKFYLHLRKIGLQQGLISAEDDKEDDDSLSANVIMQLFSPIVTSQRVMATQFGNSYTSIHCKDGTNLVFDEYMGFLFTLISKEKVHSMKRSLSVFISLVRHLCGPDVGVLRTDLACNDLLGDCLDNWHELRQREQSLFVEAVEQLAVNGDITTAALTALRDSCNSLKSSLNYSRSHSLIFVQEKLLALYTSRFICSPFGLSDMELAMIVTHNSSSFPAESEINVNDDSTSINNSPNQSAAEKDSSGNTPLSSRIVFLKGKKGFRPHALHIVTISDGIHFILIYQINSESLCSGLYDAFHHLTNFQKALESETDSDKEKKSFESLESTFKRIVDSLKKNKNNLKDVEGAVKTLTSRWDILKKKHAERLKAGDRDHNNGNVSMSANCSNLLNALRDVYQSICYCSTDLKKSELTVSEIADKVKSSLHAFSSFLTAKAFRNFTLRSRALLSINKYLEEFPGLVHFLYIDRVDHRLTAPSLDFSSEETNNLTKIKIWDMIEFSRRHLEDGHLAFMWKDTTFNYAYYLWFEDDQGSPIKPKICPANAIKSLPIPGILGEDFYQHLVEACFPKSNVQKIHCFELYCIHLGLATSSCVLDQSRRIAATVWEVTGHPKNPSDYI</sequence>
<dbReference type="OrthoDB" id="10255234at2759"/>
<reference evidence="4 5" key="1">
    <citation type="journal article" date="2017" name="Gigascience">
        <title>Genome sequence of the small brown planthopper, Laodelphax striatellus.</title>
        <authorList>
            <person name="Zhu J."/>
            <person name="Jiang F."/>
            <person name="Wang X."/>
            <person name="Yang P."/>
            <person name="Bao Y."/>
            <person name="Zhao W."/>
            <person name="Wang W."/>
            <person name="Lu H."/>
            <person name="Wang Q."/>
            <person name="Cui N."/>
            <person name="Li J."/>
            <person name="Chen X."/>
            <person name="Luo L."/>
            <person name="Yu J."/>
            <person name="Kang L."/>
            <person name="Cui F."/>
        </authorList>
    </citation>
    <scope>NUCLEOTIDE SEQUENCE [LARGE SCALE GENOMIC DNA]</scope>
    <source>
        <strain evidence="4">Lst14</strain>
    </source>
</reference>
<evidence type="ECO:0000256" key="1">
    <source>
        <dbReference type="SAM" id="MobiDB-lite"/>
    </source>
</evidence>
<name>A0A482WHK1_LAOST</name>
<evidence type="ECO:0000313" key="4">
    <source>
        <dbReference type="EMBL" id="RZF32984.1"/>
    </source>
</evidence>
<evidence type="ECO:0000259" key="2">
    <source>
        <dbReference type="Pfam" id="PF19036"/>
    </source>
</evidence>
<organism evidence="4 5">
    <name type="scientific">Laodelphax striatellus</name>
    <name type="common">Small brown planthopper</name>
    <name type="synonym">Delphax striatella</name>
    <dbReference type="NCBI Taxonomy" id="195883"/>
    <lineage>
        <taxon>Eukaryota</taxon>
        <taxon>Metazoa</taxon>
        <taxon>Ecdysozoa</taxon>
        <taxon>Arthropoda</taxon>
        <taxon>Hexapoda</taxon>
        <taxon>Insecta</taxon>
        <taxon>Pterygota</taxon>
        <taxon>Neoptera</taxon>
        <taxon>Paraneoptera</taxon>
        <taxon>Hemiptera</taxon>
        <taxon>Auchenorrhyncha</taxon>
        <taxon>Fulgoroidea</taxon>
        <taxon>Delphacidae</taxon>
        <taxon>Criomorphinae</taxon>
        <taxon>Laodelphax</taxon>
    </lineage>
</organism>